<dbReference type="HOGENOM" id="CLU_3165537_0_0_4"/>
<dbReference type="KEGG" id="buo:BRPE64_DCDS07360"/>
<gene>
    <name evidence="1" type="ORF">BRPE64_DCDS07360</name>
</gene>
<accession>R4X4W9</accession>
<keyword evidence="2" id="KW-1185">Reference proteome</keyword>
<protein>
    <submittedName>
        <fullName evidence="1">Uncharacterized protein</fullName>
    </submittedName>
</protein>
<evidence type="ECO:0000313" key="2">
    <source>
        <dbReference type="Proteomes" id="UP000013966"/>
    </source>
</evidence>
<organism evidence="1 2">
    <name type="scientific">Caballeronia insecticola</name>
    <dbReference type="NCBI Taxonomy" id="758793"/>
    <lineage>
        <taxon>Bacteria</taxon>
        <taxon>Pseudomonadati</taxon>
        <taxon>Pseudomonadota</taxon>
        <taxon>Betaproteobacteria</taxon>
        <taxon>Burkholderiales</taxon>
        <taxon>Burkholderiaceae</taxon>
        <taxon>Caballeronia</taxon>
    </lineage>
</organism>
<name>R4X4W9_9BURK</name>
<dbReference type="AlphaFoldDB" id="R4X4W9"/>
<sequence length="47" mass="5335">MCEQRFRKKVRDMDCGCGVLRNARSLNKNSAVARLTFIFSRGCEPGL</sequence>
<dbReference type="Proteomes" id="UP000013966">
    <property type="component" value="Plasmid p1"/>
</dbReference>
<evidence type="ECO:0000313" key="1">
    <source>
        <dbReference type="EMBL" id="BAN27672.1"/>
    </source>
</evidence>
<dbReference type="PATRIC" id="fig|758793.3.peg.5880"/>
<dbReference type="EMBL" id="AP013061">
    <property type="protein sequence ID" value="BAN27672.1"/>
    <property type="molecule type" value="Genomic_DNA"/>
</dbReference>
<keyword evidence="1" id="KW-0614">Plasmid</keyword>
<proteinExistence type="predicted"/>
<reference evidence="1 2" key="2">
    <citation type="journal article" date="2018" name="Int. J. Syst. Evol. Microbiol.">
        <title>Burkholderia insecticola sp. nov., a gut symbiotic bacterium of the bean bug Riptortus pedestris.</title>
        <authorList>
            <person name="Takeshita K."/>
            <person name="Tamaki H."/>
            <person name="Ohbayashi T."/>
            <person name="Meng X.-Y."/>
            <person name="Sone T."/>
            <person name="Mitani Y."/>
            <person name="Peeters C."/>
            <person name="Kikuchi Y."/>
            <person name="Vandamme P."/>
        </authorList>
    </citation>
    <scope>NUCLEOTIDE SEQUENCE [LARGE SCALE GENOMIC DNA]</scope>
    <source>
        <strain evidence="1">RPE64</strain>
        <plasmid evidence="1 2">p1</plasmid>
    </source>
</reference>
<reference evidence="1 2" key="1">
    <citation type="journal article" date="2013" name="Genome Announc.">
        <title>Complete Genome Sequence of Burkholderia sp. Strain RPE64, Bacterial Symbiont of the Bean Bug Riptortus pedestris.</title>
        <authorList>
            <person name="Shibata T.F."/>
            <person name="Maeda T."/>
            <person name="Nikoh N."/>
            <person name="Yamaguchi K."/>
            <person name="Oshima K."/>
            <person name="Hattori M."/>
            <person name="Nishiyama T."/>
            <person name="Hasebe M."/>
            <person name="Fukatsu T."/>
            <person name="Kikuchi Y."/>
            <person name="Shigenobu S."/>
        </authorList>
    </citation>
    <scope>NUCLEOTIDE SEQUENCE [LARGE SCALE GENOMIC DNA]</scope>
    <source>
        <plasmid evidence="1 2">p1</plasmid>
    </source>
</reference>
<geneLocation type="plasmid" evidence="1 2">
    <name>p1</name>
</geneLocation>